<keyword evidence="2" id="KW-0238">DNA-binding</keyword>
<dbReference type="SUPFAM" id="SSF46689">
    <property type="entry name" value="Homeodomain-like"/>
    <property type="match status" value="2"/>
</dbReference>
<keyword evidence="1" id="KW-0805">Transcription regulation</keyword>
<accession>A0ABS1WW94</accession>
<sequence length="281" mass="30957">MKPATRMLQSGSVSVIDYRCTCGPADRPFTETHSRHSISYVRKGSFGYRHGARCFELVAGSVLVGHPGDEYMCTHEHHHGGDECLSFQFSAELIEELAPHSVWRVGALPPIAQLMVLGEWAQTAADPRSDIGLDELGLMLSARLAQVTTGKRAATLKPTSRDRRRAVEAALWIDANARDDIDLSTAAKIAGLSSYHFLRVFAAVVGVTPHQYLVRARLRNAARLLVESERSITEVAFDVGFNDMSNFVRTFGRAAGASPRAFRHAARGDRNFFQESAVMRT</sequence>
<dbReference type="PANTHER" id="PTHR46796:SF14">
    <property type="entry name" value="TRANSCRIPTIONAL REGULATORY PROTEIN"/>
    <property type="match status" value="1"/>
</dbReference>
<dbReference type="Gene3D" id="1.10.10.60">
    <property type="entry name" value="Homeodomain-like"/>
    <property type="match status" value="2"/>
</dbReference>
<gene>
    <name evidence="5" type="ORF">JM946_10845</name>
</gene>
<dbReference type="InterPro" id="IPR018060">
    <property type="entry name" value="HTH_AraC"/>
</dbReference>
<dbReference type="PROSITE" id="PS01124">
    <property type="entry name" value="HTH_ARAC_FAMILY_2"/>
    <property type="match status" value="1"/>
</dbReference>
<dbReference type="PROSITE" id="PS00041">
    <property type="entry name" value="HTH_ARAC_FAMILY_1"/>
    <property type="match status" value="1"/>
</dbReference>
<keyword evidence="6" id="KW-1185">Reference proteome</keyword>
<dbReference type="PANTHER" id="PTHR46796">
    <property type="entry name" value="HTH-TYPE TRANSCRIPTIONAL ACTIVATOR RHAS-RELATED"/>
    <property type="match status" value="1"/>
</dbReference>
<dbReference type="Pfam" id="PF12833">
    <property type="entry name" value="HTH_18"/>
    <property type="match status" value="1"/>
</dbReference>
<dbReference type="InterPro" id="IPR018062">
    <property type="entry name" value="HTH_AraC-typ_CS"/>
</dbReference>
<proteinExistence type="predicted"/>
<comment type="caution">
    <text evidence="5">The sequence shown here is derived from an EMBL/GenBank/DDBJ whole genome shotgun (WGS) entry which is preliminary data.</text>
</comment>
<evidence type="ECO:0000259" key="4">
    <source>
        <dbReference type="PROSITE" id="PS01124"/>
    </source>
</evidence>
<evidence type="ECO:0000256" key="2">
    <source>
        <dbReference type="ARBA" id="ARBA00023125"/>
    </source>
</evidence>
<evidence type="ECO:0000256" key="3">
    <source>
        <dbReference type="ARBA" id="ARBA00023163"/>
    </source>
</evidence>
<dbReference type="SMART" id="SM00342">
    <property type="entry name" value="HTH_ARAC"/>
    <property type="match status" value="1"/>
</dbReference>
<dbReference type="PRINTS" id="PR00032">
    <property type="entry name" value="HTHARAC"/>
</dbReference>
<evidence type="ECO:0000256" key="1">
    <source>
        <dbReference type="ARBA" id="ARBA00023015"/>
    </source>
</evidence>
<protein>
    <submittedName>
        <fullName evidence="5">Helix-turn-helix transcriptional regulator</fullName>
    </submittedName>
</protein>
<reference evidence="5 6" key="1">
    <citation type="journal article" date="2021" name="Int. J. Syst. Evol. Microbiol.">
        <title>Steroidobacter gossypii sp. nov., isolated from soil of cotton cropping field.</title>
        <authorList>
            <person name="Huang R."/>
            <person name="Yang S."/>
            <person name="Zhen C."/>
            <person name="Liu W."/>
        </authorList>
    </citation>
    <scope>NUCLEOTIDE SEQUENCE [LARGE SCALE GENOMIC DNA]</scope>
    <source>
        <strain evidence="5 6">S1-65</strain>
    </source>
</reference>
<dbReference type="InterPro" id="IPR050204">
    <property type="entry name" value="AraC_XylS_family_regulators"/>
</dbReference>
<dbReference type="Proteomes" id="UP000661077">
    <property type="component" value="Unassembled WGS sequence"/>
</dbReference>
<keyword evidence="3" id="KW-0804">Transcription</keyword>
<evidence type="ECO:0000313" key="5">
    <source>
        <dbReference type="EMBL" id="MBM0105250.1"/>
    </source>
</evidence>
<dbReference type="InterPro" id="IPR009057">
    <property type="entry name" value="Homeodomain-like_sf"/>
</dbReference>
<name>A0ABS1WW94_9GAMM</name>
<evidence type="ECO:0000313" key="6">
    <source>
        <dbReference type="Proteomes" id="UP000661077"/>
    </source>
</evidence>
<organism evidence="5 6">
    <name type="scientific">Steroidobacter gossypii</name>
    <dbReference type="NCBI Taxonomy" id="2805490"/>
    <lineage>
        <taxon>Bacteria</taxon>
        <taxon>Pseudomonadati</taxon>
        <taxon>Pseudomonadota</taxon>
        <taxon>Gammaproteobacteria</taxon>
        <taxon>Steroidobacterales</taxon>
        <taxon>Steroidobacteraceae</taxon>
        <taxon>Steroidobacter</taxon>
    </lineage>
</organism>
<dbReference type="InterPro" id="IPR020449">
    <property type="entry name" value="Tscrpt_reg_AraC-type_HTH"/>
</dbReference>
<dbReference type="EMBL" id="JAEVLS010000002">
    <property type="protein sequence ID" value="MBM0105250.1"/>
    <property type="molecule type" value="Genomic_DNA"/>
</dbReference>
<feature type="domain" description="HTH araC/xylS-type" evidence="4">
    <location>
        <begin position="167"/>
        <end position="265"/>
    </location>
</feature>